<dbReference type="PRINTS" id="PR00725">
    <property type="entry name" value="DADACBPTASE1"/>
</dbReference>
<dbReference type="GO" id="GO:0071555">
    <property type="term" value="P:cell wall organization"/>
    <property type="evidence" value="ECO:0007669"/>
    <property type="project" value="UniProtKB-KW"/>
</dbReference>
<evidence type="ECO:0000256" key="1">
    <source>
        <dbReference type="ARBA" id="ARBA00007164"/>
    </source>
</evidence>
<keyword evidence="10" id="KW-0812">Transmembrane</keyword>
<dbReference type="GO" id="GO:0008360">
    <property type="term" value="P:regulation of cell shape"/>
    <property type="evidence" value="ECO:0007669"/>
    <property type="project" value="UniProtKB-KW"/>
</dbReference>
<evidence type="ECO:0000256" key="10">
    <source>
        <dbReference type="SAM" id="Phobius"/>
    </source>
</evidence>
<feature type="active site" evidence="7">
    <location>
        <position position="123"/>
    </location>
</feature>
<keyword evidence="3" id="KW-0378">Hydrolase</keyword>
<evidence type="ECO:0000256" key="9">
    <source>
        <dbReference type="RuleBase" id="RU004016"/>
    </source>
</evidence>
<dbReference type="EMBL" id="JAARRL010000012">
    <property type="protein sequence ID" value="MBC1500705.1"/>
    <property type="molecule type" value="Genomic_DNA"/>
</dbReference>
<organism evidence="12 13">
    <name type="scientific">Listeria weihenstephanensis</name>
    <dbReference type="NCBI Taxonomy" id="1006155"/>
    <lineage>
        <taxon>Bacteria</taxon>
        <taxon>Bacillati</taxon>
        <taxon>Bacillota</taxon>
        <taxon>Bacilli</taxon>
        <taxon>Bacillales</taxon>
        <taxon>Listeriaceae</taxon>
        <taxon>Listeria</taxon>
    </lineage>
</organism>
<accession>A0A841Z5Z1</accession>
<evidence type="ECO:0000313" key="13">
    <source>
        <dbReference type="Proteomes" id="UP000564536"/>
    </source>
</evidence>
<evidence type="ECO:0000256" key="3">
    <source>
        <dbReference type="ARBA" id="ARBA00022801"/>
    </source>
</evidence>
<dbReference type="Proteomes" id="UP000564536">
    <property type="component" value="Unassembled WGS sequence"/>
</dbReference>
<gene>
    <name evidence="12" type="ORF">HB943_08820</name>
</gene>
<proteinExistence type="inferred from homology"/>
<dbReference type="GO" id="GO:0006508">
    <property type="term" value="P:proteolysis"/>
    <property type="evidence" value="ECO:0007669"/>
    <property type="project" value="InterPro"/>
</dbReference>
<feature type="domain" description="Peptidase S11 D-alanyl-D-alanine carboxypeptidase A N-terminal" evidence="11">
    <location>
        <begin position="30"/>
        <end position="260"/>
    </location>
</feature>
<keyword evidence="10" id="KW-1133">Transmembrane helix</keyword>
<evidence type="ECO:0000256" key="8">
    <source>
        <dbReference type="PIRSR" id="PIRSR618044-2"/>
    </source>
</evidence>
<reference evidence="12 13" key="1">
    <citation type="submission" date="2020-03" db="EMBL/GenBank/DDBJ databases">
        <title>Soil Listeria distribution.</title>
        <authorList>
            <person name="Liao J."/>
            <person name="Wiedmann M."/>
        </authorList>
    </citation>
    <scope>NUCLEOTIDE SEQUENCE [LARGE SCALE GENOMIC DNA]</scope>
    <source>
        <strain evidence="12 13">FSL L7-1523</strain>
    </source>
</reference>
<sequence>MKKQTVILIIAGLTSIAILFFVFMGRDIRATPQVDANNALVVSLKSDKVILEEKADQAVPIASLTKLMTAYLVLEAIHNKTISWDDMVSLERLDDPRAVSLYALSGKKYYSVQDLFAAMMIMSANDGAQSLGAHLDGEHFTEKMMQKAREIGMSKKTNFSSASGLDVDGKESMSTASDLMILTKKLISDYPEILDITSRTKYVTQSDDTIHTTNQVLQDGGVQGMDGFKTGYTDQAGYCMIATAVQNEDRIISITLGSKTDEDRIKATETMMDYGFSK</sequence>
<dbReference type="InterPro" id="IPR001967">
    <property type="entry name" value="Peptidase_S11_N"/>
</dbReference>
<dbReference type="Gene3D" id="3.40.710.10">
    <property type="entry name" value="DD-peptidase/beta-lactamase superfamily"/>
    <property type="match status" value="1"/>
</dbReference>
<dbReference type="AlphaFoldDB" id="A0A841Z5Z1"/>
<comment type="similarity">
    <text evidence="1 9">Belongs to the peptidase S11 family.</text>
</comment>
<protein>
    <submittedName>
        <fullName evidence="12">D-alanyl-D-alanine carboxypeptidase</fullName>
    </submittedName>
</protein>
<dbReference type="SUPFAM" id="SSF56601">
    <property type="entry name" value="beta-lactamase/transpeptidase-like"/>
    <property type="match status" value="1"/>
</dbReference>
<keyword evidence="12" id="KW-0121">Carboxypeptidase</keyword>
<dbReference type="GO" id="GO:0009002">
    <property type="term" value="F:serine-type D-Ala-D-Ala carboxypeptidase activity"/>
    <property type="evidence" value="ECO:0007669"/>
    <property type="project" value="InterPro"/>
</dbReference>
<dbReference type="Pfam" id="PF00768">
    <property type="entry name" value="Peptidase_S11"/>
    <property type="match status" value="1"/>
</dbReference>
<keyword evidence="5" id="KW-0573">Peptidoglycan synthesis</keyword>
<keyword evidence="6" id="KW-0961">Cell wall biogenesis/degradation</keyword>
<evidence type="ECO:0000256" key="2">
    <source>
        <dbReference type="ARBA" id="ARBA00022729"/>
    </source>
</evidence>
<comment type="caution">
    <text evidence="12">The sequence shown here is derived from an EMBL/GenBank/DDBJ whole genome shotgun (WGS) entry which is preliminary data.</text>
</comment>
<feature type="binding site" evidence="8">
    <location>
        <position position="229"/>
    </location>
    <ligand>
        <name>substrate</name>
    </ligand>
</feature>
<evidence type="ECO:0000256" key="4">
    <source>
        <dbReference type="ARBA" id="ARBA00022960"/>
    </source>
</evidence>
<dbReference type="InterPro" id="IPR012338">
    <property type="entry name" value="Beta-lactam/transpept-like"/>
</dbReference>
<dbReference type="GO" id="GO:0009252">
    <property type="term" value="P:peptidoglycan biosynthetic process"/>
    <property type="evidence" value="ECO:0007669"/>
    <property type="project" value="UniProtKB-KW"/>
</dbReference>
<keyword evidence="4" id="KW-0133">Cell shape</keyword>
<dbReference type="PANTHER" id="PTHR21581">
    <property type="entry name" value="D-ALANYL-D-ALANINE CARBOXYPEPTIDASE"/>
    <property type="match status" value="1"/>
</dbReference>
<feature type="active site" description="Acyl-ester intermediate" evidence="7">
    <location>
        <position position="63"/>
    </location>
</feature>
<dbReference type="RefSeq" id="WP_185425873.1">
    <property type="nucleotide sequence ID" value="NZ_JAARRL010000012.1"/>
</dbReference>
<feature type="transmembrane region" description="Helical" evidence="10">
    <location>
        <begin position="6"/>
        <end position="24"/>
    </location>
</feature>
<dbReference type="InterPro" id="IPR018044">
    <property type="entry name" value="Peptidase_S11"/>
</dbReference>
<feature type="active site" description="Proton acceptor" evidence="7">
    <location>
        <position position="66"/>
    </location>
</feature>
<keyword evidence="12" id="KW-0645">Protease</keyword>
<evidence type="ECO:0000256" key="6">
    <source>
        <dbReference type="ARBA" id="ARBA00023316"/>
    </source>
</evidence>
<evidence type="ECO:0000256" key="7">
    <source>
        <dbReference type="PIRSR" id="PIRSR618044-1"/>
    </source>
</evidence>
<evidence type="ECO:0000313" key="12">
    <source>
        <dbReference type="EMBL" id="MBC1500705.1"/>
    </source>
</evidence>
<evidence type="ECO:0000256" key="5">
    <source>
        <dbReference type="ARBA" id="ARBA00022984"/>
    </source>
</evidence>
<keyword evidence="2" id="KW-0732">Signal</keyword>
<name>A0A841Z5Z1_9LIST</name>
<dbReference type="PANTHER" id="PTHR21581:SF11">
    <property type="entry name" value="D-ALANYL-D-ALANINE CARBOXYPEPTIDASE DACA"/>
    <property type="match status" value="1"/>
</dbReference>
<keyword evidence="10" id="KW-0472">Membrane</keyword>
<evidence type="ECO:0000259" key="11">
    <source>
        <dbReference type="Pfam" id="PF00768"/>
    </source>
</evidence>